<dbReference type="Gene3D" id="3.20.20.80">
    <property type="entry name" value="Glycosidases"/>
    <property type="match status" value="1"/>
</dbReference>
<evidence type="ECO:0000256" key="1">
    <source>
        <dbReference type="ARBA" id="ARBA00007951"/>
    </source>
</evidence>
<dbReference type="InterPro" id="IPR031919">
    <property type="entry name" value="Fucosidase_C"/>
</dbReference>
<dbReference type="Pfam" id="PF01120">
    <property type="entry name" value="Alpha_L_fucos"/>
    <property type="match status" value="1"/>
</dbReference>
<evidence type="ECO:0000259" key="6">
    <source>
        <dbReference type="Pfam" id="PF01120"/>
    </source>
</evidence>
<dbReference type="Gene3D" id="2.60.40.1180">
    <property type="entry name" value="Golgi alpha-mannosidase II"/>
    <property type="match status" value="1"/>
</dbReference>
<dbReference type="RefSeq" id="WP_200357934.1">
    <property type="nucleotide sequence ID" value="NZ_JAENIL010000055.1"/>
</dbReference>
<dbReference type="PANTHER" id="PTHR10030:SF37">
    <property type="entry name" value="ALPHA-L-FUCOSIDASE-RELATED"/>
    <property type="match status" value="1"/>
</dbReference>
<proteinExistence type="inferred from homology"/>
<feature type="domain" description="Alpha-L-fucosidase C-terminal" evidence="7">
    <location>
        <begin position="426"/>
        <end position="506"/>
    </location>
</feature>
<dbReference type="AlphaFoldDB" id="A0A934S306"/>
<evidence type="ECO:0000313" key="8">
    <source>
        <dbReference type="EMBL" id="MBK1879721.1"/>
    </source>
</evidence>
<dbReference type="InterPro" id="IPR000933">
    <property type="entry name" value="Glyco_hydro_29"/>
</dbReference>
<protein>
    <recommendedName>
        <fullName evidence="2">alpha-L-fucosidase</fullName>
        <ecNumber evidence="2">3.2.1.51</ecNumber>
    </recommendedName>
</protein>
<evidence type="ECO:0000256" key="5">
    <source>
        <dbReference type="ARBA" id="ARBA00023295"/>
    </source>
</evidence>
<dbReference type="SUPFAM" id="SSF51445">
    <property type="entry name" value="(Trans)glycosidases"/>
    <property type="match status" value="1"/>
</dbReference>
<dbReference type="Pfam" id="PF16757">
    <property type="entry name" value="Fucosidase_C"/>
    <property type="match status" value="1"/>
</dbReference>
<dbReference type="InterPro" id="IPR013780">
    <property type="entry name" value="Glyco_hydro_b"/>
</dbReference>
<sequence>MKLKHLSFKREYVGLSLLLGLALPLGMNGQESKQPDAFEPSWMSLRKHHTPEWFDGLKLGIYCHWGFQAVQTQFEDEELSRLEAIERWKGENFDAKEWVDLFQAAGAQFGGPVAWHGSGILNWDSDLTDWDSVEKGPGIDIYGDLAAELRERDMKVINSFHTNNIWGVMWGRMAWDNETHLDPREDNSAYATSNQGRIGDDIFDSWFDRISEAIHKYQPDMVWLDTGFGSTVGKHLKGHAIEGRLLPDADNEVLGIREAYQKKLIAHYFNKGLEWGKEVEVIYKTFDLPPGVGVRDIENGSLVGLQYDPWMADINLMHHDHYPAPWFYNPKNRVKSANHLVDLLVDMVSKNGRILLNVPPKPDGTFSEEIKLELYGLGDWLKVNGEAIYDTMPWHFFGEGPTEETYPGHHAHGKWGVPDKHIPNWTKEDIRFTQNEEALYAIVMDWPGEELRIRTLGSRGKLYPGEIESVSLLGHDGVLEWEHTPDALLVKMPEERPCEHAFSLKVVRR</sequence>
<dbReference type="GO" id="GO:0005764">
    <property type="term" value="C:lysosome"/>
    <property type="evidence" value="ECO:0007669"/>
    <property type="project" value="TreeGrafter"/>
</dbReference>
<evidence type="ECO:0000313" key="9">
    <source>
        <dbReference type="Proteomes" id="UP000617628"/>
    </source>
</evidence>
<dbReference type="EMBL" id="JAENIL010000055">
    <property type="protein sequence ID" value="MBK1879721.1"/>
    <property type="molecule type" value="Genomic_DNA"/>
</dbReference>
<keyword evidence="5" id="KW-0326">Glycosidase</keyword>
<keyword evidence="4" id="KW-0378">Hydrolase</keyword>
<evidence type="ECO:0000256" key="2">
    <source>
        <dbReference type="ARBA" id="ARBA00012662"/>
    </source>
</evidence>
<organism evidence="8 9">
    <name type="scientific">Pelagicoccus mobilis</name>
    <dbReference type="NCBI Taxonomy" id="415221"/>
    <lineage>
        <taxon>Bacteria</taxon>
        <taxon>Pseudomonadati</taxon>
        <taxon>Verrucomicrobiota</taxon>
        <taxon>Opitutia</taxon>
        <taxon>Puniceicoccales</taxon>
        <taxon>Pelagicoccaceae</taxon>
        <taxon>Pelagicoccus</taxon>
    </lineage>
</organism>
<evidence type="ECO:0000256" key="3">
    <source>
        <dbReference type="ARBA" id="ARBA00022729"/>
    </source>
</evidence>
<feature type="domain" description="Glycoside hydrolase family 29 N-terminal" evidence="6">
    <location>
        <begin position="30"/>
        <end position="386"/>
    </location>
</feature>
<comment type="similarity">
    <text evidence="1">Belongs to the glycosyl hydrolase 29 family.</text>
</comment>
<keyword evidence="9" id="KW-1185">Reference proteome</keyword>
<dbReference type="InterPro" id="IPR057739">
    <property type="entry name" value="Glyco_hydro_29_N"/>
</dbReference>
<evidence type="ECO:0000256" key="4">
    <source>
        <dbReference type="ARBA" id="ARBA00022801"/>
    </source>
</evidence>
<dbReference type="GO" id="GO:0016139">
    <property type="term" value="P:glycoside catabolic process"/>
    <property type="evidence" value="ECO:0007669"/>
    <property type="project" value="TreeGrafter"/>
</dbReference>
<accession>A0A934S306</accession>
<comment type="caution">
    <text evidence="8">The sequence shown here is derived from an EMBL/GenBank/DDBJ whole genome shotgun (WGS) entry which is preliminary data.</text>
</comment>
<gene>
    <name evidence="8" type="ORF">JIN87_22740</name>
</gene>
<dbReference type="Proteomes" id="UP000617628">
    <property type="component" value="Unassembled WGS sequence"/>
</dbReference>
<dbReference type="PANTHER" id="PTHR10030">
    <property type="entry name" value="ALPHA-L-FUCOSIDASE"/>
    <property type="match status" value="1"/>
</dbReference>
<dbReference type="SMART" id="SM00812">
    <property type="entry name" value="Alpha_L_fucos"/>
    <property type="match status" value="1"/>
</dbReference>
<dbReference type="GO" id="GO:0006004">
    <property type="term" value="P:fucose metabolic process"/>
    <property type="evidence" value="ECO:0007669"/>
    <property type="project" value="TreeGrafter"/>
</dbReference>
<dbReference type="InterPro" id="IPR017853">
    <property type="entry name" value="GH"/>
</dbReference>
<reference evidence="8" key="1">
    <citation type="submission" date="2021-01" db="EMBL/GenBank/DDBJ databases">
        <title>Modified the classification status of verrucomicrobia.</title>
        <authorList>
            <person name="Feng X."/>
        </authorList>
    </citation>
    <scope>NUCLEOTIDE SEQUENCE</scope>
    <source>
        <strain evidence="8">KCTC 13126</strain>
    </source>
</reference>
<keyword evidence="3" id="KW-0732">Signal</keyword>
<dbReference type="EC" id="3.2.1.51" evidence="2"/>
<evidence type="ECO:0000259" key="7">
    <source>
        <dbReference type="Pfam" id="PF16757"/>
    </source>
</evidence>
<dbReference type="GO" id="GO:0004560">
    <property type="term" value="F:alpha-L-fucosidase activity"/>
    <property type="evidence" value="ECO:0007669"/>
    <property type="project" value="InterPro"/>
</dbReference>
<name>A0A934S306_9BACT</name>